<dbReference type="InterPro" id="IPR013249">
    <property type="entry name" value="RNA_pol_sigma70_r4_t2"/>
</dbReference>
<evidence type="ECO:0000313" key="7">
    <source>
        <dbReference type="EMBL" id="QHV94329.1"/>
    </source>
</evidence>
<dbReference type="SUPFAM" id="SSF88659">
    <property type="entry name" value="Sigma3 and sigma4 domains of RNA polymerase sigma factors"/>
    <property type="match status" value="1"/>
</dbReference>
<dbReference type="Gene3D" id="1.10.1740.10">
    <property type="match status" value="1"/>
</dbReference>
<name>A0A6P1VRT2_9BACT</name>
<dbReference type="Gene3D" id="1.10.10.10">
    <property type="entry name" value="Winged helix-like DNA-binding domain superfamily/Winged helix DNA-binding domain"/>
    <property type="match status" value="1"/>
</dbReference>
<dbReference type="GO" id="GO:0016987">
    <property type="term" value="F:sigma factor activity"/>
    <property type="evidence" value="ECO:0007669"/>
    <property type="project" value="UniProtKB-KW"/>
</dbReference>
<evidence type="ECO:0000259" key="6">
    <source>
        <dbReference type="Pfam" id="PF08281"/>
    </source>
</evidence>
<feature type="domain" description="RNA polymerase sigma factor 70 region 4 type 2" evidence="6">
    <location>
        <begin position="131"/>
        <end position="183"/>
    </location>
</feature>
<evidence type="ECO:0000256" key="1">
    <source>
        <dbReference type="ARBA" id="ARBA00010641"/>
    </source>
</evidence>
<dbReference type="PANTHER" id="PTHR43133:SF46">
    <property type="entry name" value="RNA POLYMERASE SIGMA-70 FACTOR ECF SUBFAMILY"/>
    <property type="match status" value="1"/>
</dbReference>
<dbReference type="Pfam" id="PF04542">
    <property type="entry name" value="Sigma70_r2"/>
    <property type="match status" value="1"/>
</dbReference>
<dbReference type="InterPro" id="IPR036388">
    <property type="entry name" value="WH-like_DNA-bd_sf"/>
</dbReference>
<keyword evidence="2" id="KW-0805">Transcription regulation</keyword>
<dbReference type="SUPFAM" id="SSF88946">
    <property type="entry name" value="Sigma2 domain of RNA polymerase sigma factors"/>
    <property type="match status" value="1"/>
</dbReference>
<organism evidence="7 8">
    <name type="scientific">Spirosoma endbachense</name>
    <dbReference type="NCBI Taxonomy" id="2666025"/>
    <lineage>
        <taxon>Bacteria</taxon>
        <taxon>Pseudomonadati</taxon>
        <taxon>Bacteroidota</taxon>
        <taxon>Cytophagia</taxon>
        <taxon>Cytophagales</taxon>
        <taxon>Cytophagaceae</taxon>
        <taxon>Spirosoma</taxon>
    </lineage>
</organism>
<proteinExistence type="inferred from homology"/>
<dbReference type="GO" id="GO:0006352">
    <property type="term" value="P:DNA-templated transcription initiation"/>
    <property type="evidence" value="ECO:0007669"/>
    <property type="project" value="InterPro"/>
</dbReference>
<sequence>MVTPDQLSIDRQSDVLLWNALIQDDQHAFAELYQRYHRILYSYGYKVIPNAASVEDAIQDLFVDIWRMRHSLSLVDSVKFYLFRSLRRKIFHLNEREKRTDSAIAFSTETEFAQSSEQLMADREQEAQLTQRLAQLVAQLPQRQLEVVTLRFYQNFKTDEIAAIMGITEKSVRNTLHKALTHLREQAAYLAPLLGFLLFWVLT</sequence>
<dbReference type="AlphaFoldDB" id="A0A6P1VRT2"/>
<dbReference type="Pfam" id="PF08281">
    <property type="entry name" value="Sigma70_r4_2"/>
    <property type="match status" value="1"/>
</dbReference>
<dbReference type="InterPro" id="IPR007627">
    <property type="entry name" value="RNA_pol_sigma70_r2"/>
</dbReference>
<accession>A0A6P1VRT2</accession>
<evidence type="ECO:0000259" key="5">
    <source>
        <dbReference type="Pfam" id="PF04542"/>
    </source>
</evidence>
<dbReference type="KEGG" id="senf:GJR95_04525"/>
<dbReference type="InterPro" id="IPR039425">
    <property type="entry name" value="RNA_pol_sigma-70-like"/>
</dbReference>
<dbReference type="EMBL" id="CP045997">
    <property type="protein sequence ID" value="QHV94329.1"/>
    <property type="molecule type" value="Genomic_DNA"/>
</dbReference>
<keyword evidence="3" id="KW-0731">Sigma factor</keyword>
<evidence type="ECO:0000256" key="2">
    <source>
        <dbReference type="ARBA" id="ARBA00023015"/>
    </source>
</evidence>
<evidence type="ECO:0000256" key="3">
    <source>
        <dbReference type="ARBA" id="ARBA00023082"/>
    </source>
</evidence>
<reference evidence="7 8" key="1">
    <citation type="submission" date="2019-11" db="EMBL/GenBank/DDBJ databases">
        <title>Spirosoma endbachense sp. nov., isolated from a natural salt meadow.</title>
        <authorList>
            <person name="Rojas J."/>
            <person name="Ambika Manirajan B."/>
            <person name="Ratering S."/>
            <person name="Suarez C."/>
            <person name="Geissler-Plaum R."/>
            <person name="Schnell S."/>
        </authorList>
    </citation>
    <scope>NUCLEOTIDE SEQUENCE [LARGE SCALE GENOMIC DNA]</scope>
    <source>
        <strain evidence="7 8">I-24</strain>
    </source>
</reference>
<dbReference type="InterPro" id="IPR013325">
    <property type="entry name" value="RNA_pol_sigma_r2"/>
</dbReference>
<protein>
    <submittedName>
        <fullName evidence="7">Sigma-70 family RNA polymerase sigma factor</fullName>
    </submittedName>
</protein>
<comment type="similarity">
    <text evidence="1">Belongs to the sigma-70 factor family. ECF subfamily.</text>
</comment>
<dbReference type="PANTHER" id="PTHR43133">
    <property type="entry name" value="RNA POLYMERASE ECF-TYPE SIGMA FACTO"/>
    <property type="match status" value="1"/>
</dbReference>
<dbReference type="GO" id="GO:0003677">
    <property type="term" value="F:DNA binding"/>
    <property type="evidence" value="ECO:0007669"/>
    <property type="project" value="InterPro"/>
</dbReference>
<feature type="domain" description="RNA polymerase sigma-70 region 2" evidence="5">
    <location>
        <begin position="32"/>
        <end position="99"/>
    </location>
</feature>
<keyword evidence="8" id="KW-1185">Reference proteome</keyword>
<dbReference type="CDD" id="cd06171">
    <property type="entry name" value="Sigma70_r4"/>
    <property type="match status" value="1"/>
</dbReference>
<dbReference type="InterPro" id="IPR013324">
    <property type="entry name" value="RNA_pol_sigma_r3/r4-like"/>
</dbReference>
<gene>
    <name evidence="7" type="ORF">GJR95_04525</name>
</gene>
<evidence type="ECO:0000313" key="8">
    <source>
        <dbReference type="Proteomes" id="UP000464577"/>
    </source>
</evidence>
<dbReference type="NCBIfam" id="TIGR02937">
    <property type="entry name" value="sigma70-ECF"/>
    <property type="match status" value="1"/>
</dbReference>
<dbReference type="InterPro" id="IPR014284">
    <property type="entry name" value="RNA_pol_sigma-70_dom"/>
</dbReference>
<dbReference type="Proteomes" id="UP000464577">
    <property type="component" value="Chromosome"/>
</dbReference>
<evidence type="ECO:0000256" key="4">
    <source>
        <dbReference type="ARBA" id="ARBA00023163"/>
    </source>
</evidence>
<keyword evidence="4" id="KW-0804">Transcription</keyword>